<evidence type="ECO:0000313" key="3">
    <source>
        <dbReference type="Proteomes" id="UP000275078"/>
    </source>
</evidence>
<feature type="region of interest" description="Disordered" evidence="1">
    <location>
        <begin position="106"/>
        <end position="137"/>
    </location>
</feature>
<organism evidence="2 3">
    <name type="scientific">Ascobolus immersus RN42</name>
    <dbReference type="NCBI Taxonomy" id="1160509"/>
    <lineage>
        <taxon>Eukaryota</taxon>
        <taxon>Fungi</taxon>
        <taxon>Dikarya</taxon>
        <taxon>Ascomycota</taxon>
        <taxon>Pezizomycotina</taxon>
        <taxon>Pezizomycetes</taxon>
        <taxon>Pezizales</taxon>
        <taxon>Ascobolaceae</taxon>
        <taxon>Ascobolus</taxon>
    </lineage>
</organism>
<feature type="region of interest" description="Disordered" evidence="1">
    <location>
        <begin position="1"/>
        <end position="53"/>
    </location>
</feature>
<dbReference type="Proteomes" id="UP000275078">
    <property type="component" value="Unassembled WGS sequence"/>
</dbReference>
<protein>
    <submittedName>
        <fullName evidence="2">Uncharacterized protein</fullName>
    </submittedName>
</protein>
<evidence type="ECO:0000256" key="1">
    <source>
        <dbReference type="SAM" id="MobiDB-lite"/>
    </source>
</evidence>
<accession>A0A3N4I3I0</accession>
<reference evidence="2 3" key="1">
    <citation type="journal article" date="2018" name="Nat. Ecol. Evol.">
        <title>Pezizomycetes genomes reveal the molecular basis of ectomycorrhizal truffle lifestyle.</title>
        <authorList>
            <person name="Murat C."/>
            <person name="Payen T."/>
            <person name="Noel B."/>
            <person name="Kuo A."/>
            <person name="Morin E."/>
            <person name="Chen J."/>
            <person name="Kohler A."/>
            <person name="Krizsan K."/>
            <person name="Balestrini R."/>
            <person name="Da Silva C."/>
            <person name="Montanini B."/>
            <person name="Hainaut M."/>
            <person name="Levati E."/>
            <person name="Barry K.W."/>
            <person name="Belfiori B."/>
            <person name="Cichocki N."/>
            <person name="Clum A."/>
            <person name="Dockter R.B."/>
            <person name="Fauchery L."/>
            <person name="Guy J."/>
            <person name="Iotti M."/>
            <person name="Le Tacon F."/>
            <person name="Lindquist E.A."/>
            <person name="Lipzen A."/>
            <person name="Malagnac F."/>
            <person name="Mello A."/>
            <person name="Molinier V."/>
            <person name="Miyauchi S."/>
            <person name="Poulain J."/>
            <person name="Riccioni C."/>
            <person name="Rubini A."/>
            <person name="Sitrit Y."/>
            <person name="Splivallo R."/>
            <person name="Traeger S."/>
            <person name="Wang M."/>
            <person name="Zifcakova L."/>
            <person name="Wipf D."/>
            <person name="Zambonelli A."/>
            <person name="Paolocci F."/>
            <person name="Nowrousian M."/>
            <person name="Ottonello S."/>
            <person name="Baldrian P."/>
            <person name="Spatafora J.W."/>
            <person name="Henrissat B."/>
            <person name="Nagy L.G."/>
            <person name="Aury J.M."/>
            <person name="Wincker P."/>
            <person name="Grigoriev I.V."/>
            <person name="Bonfante P."/>
            <person name="Martin F.M."/>
        </authorList>
    </citation>
    <scope>NUCLEOTIDE SEQUENCE [LARGE SCALE GENOMIC DNA]</scope>
    <source>
        <strain evidence="2 3">RN42</strain>
    </source>
</reference>
<evidence type="ECO:0000313" key="2">
    <source>
        <dbReference type="EMBL" id="RPA76414.1"/>
    </source>
</evidence>
<feature type="compositionally biased region" description="Basic and acidic residues" evidence="1">
    <location>
        <begin position="1"/>
        <end position="12"/>
    </location>
</feature>
<gene>
    <name evidence="2" type="ORF">BJ508DRAFT_9197</name>
</gene>
<proteinExistence type="predicted"/>
<dbReference type="AlphaFoldDB" id="A0A3N4I3I0"/>
<feature type="compositionally biased region" description="Basic and acidic residues" evidence="1">
    <location>
        <begin position="121"/>
        <end position="137"/>
    </location>
</feature>
<name>A0A3N4I3I0_ASCIM</name>
<dbReference type="EMBL" id="ML119745">
    <property type="protein sequence ID" value="RPA76414.1"/>
    <property type="molecule type" value="Genomic_DNA"/>
</dbReference>
<sequence>MRKTIKNRESKKQERKRPTLLTLKRKEKKGRKEEEESLPKAGRQPIGFKRNLPPDKPACLALASLFLLLPKSGGKPDDDSFCVSCTDNRCHWQLSRPSASVLANARSREVITASGKPPGKNSRERSDNWRHGSKRCD</sequence>
<keyword evidence="3" id="KW-1185">Reference proteome</keyword>